<dbReference type="KEGG" id="vg:40525617"/>
<gene>
    <name evidence="1" type="primary">NYs-1_477R</name>
    <name evidence="1" type="ORF">PBCVNYs1_477R</name>
</gene>
<protein>
    <submittedName>
        <fullName evidence="1">Uncharacterized protein</fullName>
    </submittedName>
</protein>
<dbReference type="Gene3D" id="1.10.30.50">
    <property type="match status" value="1"/>
</dbReference>
<proteinExistence type="predicted"/>
<dbReference type="RefSeq" id="YP_009665394.1">
    <property type="nucleotide sequence ID" value="NC_043235.1"/>
</dbReference>
<dbReference type="Gene3D" id="3.30.40.220">
    <property type="match status" value="1"/>
</dbReference>
<dbReference type="GeneID" id="40525617"/>
<name>M1I8A0_9PHYC</name>
<evidence type="ECO:0000313" key="1">
    <source>
        <dbReference type="EMBL" id="AGE58749.1"/>
    </source>
</evidence>
<sequence length="290" mass="35007">MNYVAILLMGRDKQKQKVYQKVYQKKYYQRNKQKILEYKNPDPEKRKKYRNYCDKKYRSSRYESVIQSLYAGVILNMALWCSWFNNKHHSRKTAYDLSAEDAFILMLKRCYYCGDFATTLDRLDSTKDHTSENCVGCCEFCNKSKGAMDPMSFILRAVYRRTYEYYEDTDIWYDNRTKPRFDNYTQRAERQNRMFNLTREQFNKFITSQCHYCKRVPARDKYFGIDKIFPDDGYTMDNCVSCCQSCNRAKWDASSDEFTLRDECITQRYLHGYFDNLPYVKKNMSNFKNA</sequence>
<accession>M1I8A0</accession>
<organism evidence="1">
    <name type="scientific">Paramecium bursaria Chlorella virus NYs1</name>
    <dbReference type="NCBI Taxonomy" id="83442"/>
    <lineage>
        <taxon>Viruses</taxon>
        <taxon>Varidnaviria</taxon>
        <taxon>Bamfordvirae</taxon>
        <taxon>Nucleocytoviricota</taxon>
        <taxon>Megaviricetes</taxon>
        <taxon>Algavirales</taxon>
        <taxon>Phycodnaviridae</taxon>
        <taxon>Chlorovirus</taxon>
        <taxon>Chlorovirus newyorkense</taxon>
    </lineage>
</organism>
<reference evidence="1" key="1">
    <citation type="submission" date="2012-10" db="EMBL/GenBank/DDBJ databases">
        <title>Towards defining the chloroviruses: a genomic journey through a genus of large DNA viruses.</title>
        <authorList>
            <person name="Jeanniard A."/>
            <person name="Dunigan D.D."/>
            <person name="Gurnon J.R."/>
            <person name="Agarkova I."/>
            <person name="Kang M."/>
            <person name="Vitek J."/>
            <person name="Duncan G."/>
            <person name="McClung O.W."/>
            <person name="Larsen M."/>
            <person name="Claverie J.-M."/>
            <person name="Van Etten J.L."/>
            <person name="Blanc G."/>
        </authorList>
    </citation>
    <scope>NUCLEOTIDE SEQUENCE</scope>
</reference>
<dbReference type="EMBL" id="JX997183">
    <property type="protein sequence ID" value="AGE58749.1"/>
    <property type="molecule type" value="Genomic_DNA"/>
</dbReference>